<accession>A0A2S7TYL2</accession>
<dbReference type="AlphaFoldDB" id="A0A2S7TYL2"/>
<gene>
    <name evidence="1" type="ORF">BSZ32_00645</name>
</gene>
<dbReference type="InterPro" id="IPR036249">
    <property type="entry name" value="Thioredoxin-like_sf"/>
</dbReference>
<proteinExistence type="predicted"/>
<dbReference type="Proteomes" id="UP000239907">
    <property type="component" value="Unassembled WGS sequence"/>
</dbReference>
<dbReference type="EMBL" id="MQWA01000001">
    <property type="protein sequence ID" value="PQJ27152.1"/>
    <property type="molecule type" value="Genomic_DNA"/>
</dbReference>
<name>A0A2S7TYL2_9BACT</name>
<comment type="caution">
    <text evidence="1">The sequence shown here is derived from an EMBL/GenBank/DDBJ whole genome shotgun (WGS) entry which is preliminary data.</text>
</comment>
<sequence>MAKFNKEIAGNENVEFIHVSLDSNEESALAWAKKENFPWLHVMKQSIAKADLAKFKTERYVPFYCFVDKDGKVLAKGSQASFAKAKEVAQ</sequence>
<reference evidence="1 2" key="1">
    <citation type="submission" date="2016-12" db="EMBL/GenBank/DDBJ databases">
        <title>Study of bacterial adaptation to deep sea.</title>
        <authorList>
            <person name="Song J."/>
            <person name="Yoshizawa S."/>
            <person name="Kogure K."/>
        </authorList>
    </citation>
    <scope>NUCLEOTIDE SEQUENCE [LARGE SCALE GENOMIC DNA]</scope>
    <source>
        <strain evidence="1 2">SAORIC-165</strain>
    </source>
</reference>
<protein>
    <submittedName>
        <fullName evidence="1">Uncharacterized protein</fullName>
    </submittedName>
</protein>
<evidence type="ECO:0000313" key="2">
    <source>
        <dbReference type="Proteomes" id="UP000239907"/>
    </source>
</evidence>
<dbReference type="Gene3D" id="3.40.30.10">
    <property type="entry name" value="Glutaredoxin"/>
    <property type="match status" value="1"/>
</dbReference>
<dbReference type="OrthoDB" id="734603at2"/>
<organism evidence="1 2">
    <name type="scientific">Rubritalea profundi</name>
    <dbReference type="NCBI Taxonomy" id="1658618"/>
    <lineage>
        <taxon>Bacteria</taxon>
        <taxon>Pseudomonadati</taxon>
        <taxon>Verrucomicrobiota</taxon>
        <taxon>Verrucomicrobiia</taxon>
        <taxon>Verrucomicrobiales</taxon>
        <taxon>Rubritaleaceae</taxon>
        <taxon>Rubritalea</taxon>
    </lineage>
</organism>
<evidence type="ECO:0000313" key="1">
    <source>
        <dbReference type="EMBL" id="PQJ27152.1"/>
    </source>
</evidence>
<dbReference type="SUPFAM" id="SSF52833">
    <property type="entry name" value="Thioredoxin-like"/>
    <property type="match status" value="1"/>
</dbReference>
<keyword evidence="2" id="KW-1185">Reference proteome</keyword>